<gene>
    <name evidence="2" type="ORF">G2W53_010573</name>
</gene>
<evidence type="ECO:0000313" key="3">
    <source>
        <dbReference type="Proteomes" id="UP000634136"/>
    </source>
</evidence>
<keyword evidence="3" id="KW-1185">Reference proteome</keyword>
<dbReference type="Proteomes" id="UP000634136">
    <property type="component" value="Unassembled WGS sequence"/>
</dbReference>
<comment type="caution">
    <text evidence="2">The sequence shown here is derived from an EMBL/GenBank/DDBJ whole genome shotgun (WGS) entry which is preliminary data.</text>
</comment>
<protein>
    <submittedName>
        <fullName evidence="2">Putative ribonuclease H protein</fullName>
    </submittedName>
</protein>
<feature type="domain" description="Reverse transcriptase zinc-binding" evidence="1">
    <location>
        <begin position="92"/>
        <end position="168"/>
    </location>
</feature>
<name>A0A834X0I8_9FABA</name>
<dbReference type="InterPro" id="IPR026960">
    <property type="entry name" value="RVT-Znf"/>
</dbReference>
<organism evidence="2 3">
    <name type="scientific">Senna tora</name>
    <dbReference type="NCBI Taxonomy" id="362788"/>
    <lineage>
        <taxon>Eukaryota</taxon>
        <taxon>Viridiplantae</taxon>
        <taxon>Streptophyta</taxon>
        <taxon>Embryophyta</taxon>
        <taxon>Tracheophyta</taxon>
        <taxon>Spermatophyta</taxon>
        <taxon>Magnoliopsida</taxon>
        <taxon>eudicotyledons</taxon>
        <taxon>Gunneridae</taxon>
        <taxon>Pentapetalae</taxon>
        <taxon>rosids</taxon>
        <taxon>fabids</taxon>
        <taxon>Fabales</taxon>
        <taxon>Fabaceae</taxon>
        <taxon>Caesalpinioideae</taxon>
        <taxon>Cassia clade</taxon>
        <taxon>Senna</taxon>
    </lineage>
</organism>
<dbReference type="Pfam" id="PF13966">
    <property type="entry name" value="zf-RVT"/>
    <property type="match status" value="1"/>
</dbReference>
<dbReference type="OrthoDB" id="1743609at2759"/>
<reference evidence="2" key="1">
    <citation type="submission" date="2020-09" db="EMBL/GenBank/DDBJ databases">
        <title>Genome-Enabled Discovery of Anthraquinone Biosynthesis in Senna tora.</title>
        <authorList>
            <person name="Kang S.-H."/>
            <person name="Pandey R.P."/>
            <person name="Lee C.-M."/>
            <person name="Sim J.-S."/>
            <person name="Jeong J.-T."/>
            <person name="Choi B.-S."/>
            <person name="Jung M."/>
            <person name="Ginzburg D."/>
            <person name="Zhao K."/>
            <person name="Won S.Y."/>
            <person name="Oh T.-J."/>
            <person name="Yu Y."/>
            <person name="Kim N.-H."/>
            <person name="Lee O.R."/>
            <person name="Lee T.-H."/>
            <person name="Bashyal P."/>
            <person name="Kim T.-S."/>
            <person name="Lee W.-H."/>
            <person name="Kawkins C."/>
            <person name="Kim C.-K."/>
            <person name="Kim J.S."/>
            <person name="Ahn B.O."/>
            <person name="Rhee S.Y."/>
            <person name="Sohng J.K."/>
        </authorList>
    </citation>
    <scope>NUCLEOTIDE SEQUENCE</scope>
    <source>
        <tissue evidence="2">Leaf</tissue>
    </source>
</reference>
<accession>A0A834X0I8</accession>
<evidence type="ECO:0000259" key="1">
    <source>
        <dbReference type="Pfam" id="PF13966"/>
    </source>
</evidence>
<evidence type="ECO:0000313" key="2">
    <source>
        <dbReference type="EMBL" id="KAF7835714.1"/>
    </source>
</evidence>
<sequence>MSRDFVWGSNSEKRKPYLVGWEKLCLPKEYGGLGLRRIESTNTALMMKWCCADMILKDVALRDLREEEMNLKGRDFICEDKVTWKYSGDGEFSVKITFEALNIMDEVGCSDANWKKIWNQRGPQRVKTFLWLLMKGKLLPNTQRVRRRLTDDDKCSRCRMEAEAIIHMI</sequence>
<proteinExistence type="predicted"/>
<dbReference type="AlphaFoldDB" id="A0A834X0I8"/>
<dbReference type="EMBL" id="JAAIUW010000004">
    <property type="protein sequence ID" value="KAF7835714.1"/>
    <property type="molecule type" value="Genomic_DNA"/>
</dbReference>